<dbReference type="InterPro" id="IPR012677">
    <property type="entry name" value="Nucleotide-bd_a/b_plait_sf"/>
</dbReference>
<accession>A0A0R0M1S4</accession>
<dbReference type="EMBL" id="LGUB01000563">
    <property type="protein sequence ID" value="KRH92961.1"/>
    <property type="molecule type" value="Genomic_DNA"/>
</dbReference>
<evidence type="ECO:0000259" key="4">
    <source>
        <dbReference type="PROSITE" id="PS50102"/>
    </source>
</evidence>
<protein>
    <submittedName>
        <fullName evidence="5">Polyadenylate-binding protein (RRM superfamily)</fullName>
    </submittedName>
</protein>
<keyword evidence="6" id="KW-1185">Reference proteome</keyword>
<dbReference type="InterPro" id="IPR035979">
    <property type="entry name" value="RBD_domain_sf"/>
</dbReference>
<sequence>MFYDKENIKKNNTGNIVIKNLSPDCDSKTLNDTFSIFGEILSSKVVKNAQGQCKGFGFVQFKKKSSAKKAILIGSEIQMDGFLIKVEKYEKNYKTKVSTPNFTNIFFKNFPLDTSEEKLCEIFKPFGEITSFYFPKKTDGSLKGFGFANFNNTEDAQKSIDFLHNKDIFGEKYPEPFYVQQAQKKEQRNDLLSAAFEKLSVNGMTYKRNLYVTKLPLNYTKEDVLNLFSKWGKVISIMIGKDNLLNEERNWAYVCYSSADEATTAIEKGNKTEIEGQKLVISYFKNKSERQSELLNNDTATRYSFRQETRTNSQIYRGESVFSNERSMYRKWQTNTSSNFNKRSYDKKQMSGDLYGLVLSLAPTFSSKWKTLGIKDNEEFATKITNLLLMKSSTDVRNMIALGNVLTQNISEMLNDIQEDTDLSTEWRKT</sequence>
<evidence type="ECO:0000256" key="3">
    <source>
        <dbReference type="PROSITE-ProRule" id="PRU00176"/>
    </source>
</evidence>
<evidence type="ECO:0000256" key="1">
    <source>
        <dbReference type="ARBA" id="ARBA00022737"/>
    </source>
</evidence>
<organism evidence="5 6">
    <name type="scientific">Pseudoloma neurophilia</name>
    <dbReference type="NCBI Taxonomy" id="146866"/>
    <lineage>
        <taxon>Eukaryota</taxon>
        <taxon>Fungi</taxon>
        <taxon>Fungi incertae sedis</taxon>
        <taxon>Microsporidia</taxon>
        <taxon>Pseudoloma</taxon>
    </lineage>
</organism>
<dbReference type="AlphaFoldDB" id="A0A0R0M1S4"/>
<dbReference type="PANTHER" id="PTHR24012">
    <property type="entry name" value="RNA BINDING PROTEIN"/>
    <property type="match status" value="1"/>
</dbReference>
<feature type="domain" description="RRM" evidence="4">
    <location>
        <begin position="103"/>
        <end position="184"/>
    </location>
</feature>
<dbReference type="Proteomes" id="UP000051530">
    <property type="component" value="Unassembled WGS sequence"/>
</dbReference>
<dbReference type="Pfam" id="PF00076">
    <property type="entry name" value="RRM_1"/>
    <property type="match status" value="3"/>
</dbReference>
<dbReference type="GO" id="GO:0003723">
    <property type="term" value="F:RNA binding"/>
    <property type="evidence" value="ECO:0007669"/>
    <property type="project" value="UniProtKB-UniRule"/>
</dbReference>
<gene>
    <name evidence="5" type="ORF">M153_19340001349</name>
</gene>
<dbReference type="SUPFAM" id="SSF54928">
    <property type="entry name" value="RNA-binding domain, RBD"/>
    <property type="match status" value="2"/>
</dbReference>
<name>A0A0R0M1S4_9MICR</name>
<evidence type="ECO:0000313" key="5">
    <source>
        <dbReference type="EMBL" id="KRH92961.1"/>
    </source>
</evidence>
<feature type="domain" description="RRM" evidence="4">
    <location>
        <begin position="208"/>
        <end position="286"/>
    </location>
</feature>
<comment type="caution">
    <text evidence="5">The sequence shown here is derived from an EMBL/GenBank/DDBJ whole genome shotgun (WGS) entry which is preliminary data.</text>
</comment>
<dbReference type="SMART" id="SM00360">
    <property type="entry name" value="RRM"/>
    <property type="match status" value="3"/>
</dbReference>
<evidence type="ECO:0000256" key="2">
    <source>
        <dbReference type="ARBA" id="ARBA00022884"/>
    </source>
</evidence>
<feature type="domain" description="RRM" evidence="4">
    <location>
        <begin position="14"/>
        <end position="91"/>
    </location>
</feature>
<dbReference type="Gene3D" id="3.30.70.330">
    <property type="match status" value="3"/>
</dbReference>
<keyword evidence="2 3" id="KW-0694">RNA-binding</keyword>
<reference evidence="5 6" key="1">
    <citation type="submission" date="2015-07" db="EMBL/GenBank/DDBJ databases">
        <title>The genome of Pseudoloma neurophilia, a relevant intracellular parasite of the zebrafish.</title>
        <authorList>
            <person name="Ndikumana S."/>
            <person name="Pelin A."/>
            <person name="Sanders J."/>
            <person name="Corradi N."/>
        </authorList>
    </citation>
    <scope>NUCLEOTIDE SEQUENCE [LARGE SCALE GENOMIC DNA]</scope>
    <source>
        <strain evidence="5 6">MK1</strain>
    </source>
</reference>
<dbReference type="VEuPathDB" id="MicrosporidiaDB:M153_19340001349"/>
<evidence type="ECO:0000313" key="6">
    <source>
        <dbReference type="Proteomes" id="UP000051530"/>
    </source>
</evidence>
<keyword evidence="1" id="KW-0677">Repeat</keyword>
<dbReference type="CDD" id="cd00590">
    <property type="entry name" value="RRM_SF"/>
    <property type="match status" value="1"/>
</dbReference>
<dbReference type="OrthoDB" id="19742at2759"/>
<dbReference type="PROSITE" id="PS50102">
    <property type="entry name" value="RRM"/>
    <property type="match status" value="3"/>
</dbReference>
<proteinExistence type="predicted"/>
<dbReference type="InterPro" id="IPR000504">
    <property type="entry name" value="RRM_dom"/>
</dbReference>